<sequence length="97" mass="10750">MAETVTDRLVALAQQNGWRVDDRRHIGLVWFHRGPVEWAHLGTDAQGDRVLSASGGIKGRPTRYWVSGRTNGIGAAHTDRAAVLAERLAAEPYRFND</sequence>
<dbReference type="RefSeq" id="WP_317722327.1">
    <property type="nucleotide sequence ID" value="NZ_JAWLVK010000015.1"/>
</dbReference>
<evidence type="ECO:0000313" key="2">
    <source>
        <dbReference type="Proteomes" id="UP001186041"/>
    </source>
</evidence>
<comment type="caution">
    <text evidence="1">The sequence shown here is derived from an EMBL/GenBank/DDBJ whole genome shotgun (WGS) entry which is preliminary data.</text>
</comment>
<evidence type="ECO:0000313" key="1">
    <source>
        <dbReference type="EMBL" id="MDV7292098.1"/>
    </source>
</evidence>
<accession>A0AAE4VDF2</accession>
<dbReference type="Proteomes" id="UP001186041">
    <property type="component" value="Unassembled WGS sequence"/>
</dbReference>
<name>A0AAE4VDF2_MYCFO</name>
<dbReference type="AlphaFoldDB" id="A0AAE4VDF2"/>
<proteinExistence type="predicted"/>
<protein>
    <submittedName>
        <fullName evidence="1">Uncharacterized protein</fullName>
    </submittedName>
</protein>
<gene>
    <name evidence="1" type="ORF">R4485_18170</name>
</gene>
<organism evidence="1 2">
    <name type="scientific">Mycolicibacterium fortuitum</name>
    <name type="common">Mycobacterium fortuitum</name>
    <dbReference type="NCBI Taxonomy" id="1766"/>
    <lineage>
        <taxon>Bacteria</taxon>
        <taxon>Bacillati</taxon>
        <taxon>Actinomycetota</taxon>
        <taxon>Actinomycetes</taxon>
        <taxon>Mycobacteriales</taxon>
        <taxon>Mycobacteriaceae</taxon>
        <taxon>Mycolicibacterium</taxon>
    </lineage>
</organism>
<reference evidence="1" key="1">
    <citation type="submission" date="2023-10" db="EMBL/GenBank/DDBJ databases">
        <title>Mycolicibacterium fortuitum clinical isolates causing pulmonary infections in humans.</title>
        <authorList>
            <person name="Mejia-Ponce P.M."/>
            <person name="Zenteno-Cuevas R."/>
            <person name="Licona-Cassani C."/>
        </authorList>
    </citation>
    <scope>NUCLEOTIDE SEQUENCE</scope>
    <source>
        <strain evidence="1">M8</strain>
    </source>
</reference>
<dbReference type="EMBL" id="JAWLVV010000015">
    <property type="protein sequence ID" value="MDV7292098.1"/>
    <property type="molecule type" value="Genomic_DNA"/>
</dbReference>